<dbReference type="InterPro" id="IPR004107">
    <property type="entry name" value="Integrase_SAM-like_N"/>
</dbReference>
<organism evidence="7">
    <name type="scientific">hydrothermal vent metagenome</name>
    <dbReference type="NCBI Taxonomy" id="652676"/>
    <lineage>
        <taxon>unclassified sequences</taxon>
        <taxon>metagenomes</taxon>
        <taxon>ecological metagenomes</taxon>
    </lineage>
</organism>
<feature type="domain" description="Core-binding (CB)" evidence="6">
    <location>
        <begin position="2"/>
        <end position="82"/>
    </location>
</feature>
<evidence type="ECO:0000256" key="4">
    <source>
        <dbReference type="ARBA" id="ARBA00023172"/>
    </source>
</evidence>
<evidence type="ECO:0000256" key="1">
    <source>
        <dbReference type="ARBA" id="ARBA00008857"/>
    </source>
</evidence>
<comment type="similarity">
    <text evidence="1">Belongs to the 'phage' integrase family.</text>
</comment>
<dbReference type="Pfam" id="PF00589">
    <property type="entry name" value="Phage_integrase"/>
    <property type="match status" value="1"/>
</dbReference>
<reference evidence="7" key="1">
    <citation type="submission" date="2016-10" db="EMBL/GenBank/DDBJ databases">
        <authorList>
            <person name="de Groot N.N."/>
        </authorList>
    </citation>
    <scope>NUCLEOTIDE SEQUENCE</scope>
</reference>
<accession>A0A1W1BN14</accession>
<dbReference type="PANTHER" id="PTHR30349">
    <property type="entry name" value="PHAGE INTEGRASE-RELATED"/>
    <property type="match status" value="1"/>
</dbReference>
<dbReference type="InterPro" id="IPR011010">
    <property type="entry name" value="DNA_brk_join_enz"/>
</dbReference>
<dbReference type="CDD" id="cd01189">
    <property type="entry name" value="INT_ICEBs1_C_like"/>
    <property type="match status" value="1"/>
</dbReference>
<feature type="domain" description="Tyr recombinase" evidence="5">
    <location>
        <begin position="103"/>
        <end position="287"/>
    </location>
</feature>
<dbReference type="GO" id="GO:0003677">
    <property type="term" value="F:DNA binding"/>
    <property type="evidence" value="ECO:0007669"/>
    <property type="project" value="UniProtKB-KW"/>
</dbReference>
<keyword evidence="3" id="KW-0238">DNA-binding</keyword>
<dbReference type="Gene3D" id="1.10.150.130">
    <property type="match status" value="1"/>
</dbReference>
<evidence type="ECO:0000259" key="5">
    <source>
        <dbReference type="PROSITE" id="PS51898"/>
    </source>
</evidence>
<dbReference type="InterPro" id="IPR044068">
    <property type="entry name" value="CB"/>
</dbReference>
<dbReference type="Gene3D" id="1.10.443.10">
    <property type="entry name" value="Intergrase catalytic core"/>
    <property type="match status" value="1"/>
</dbReference>
<dbReference type="AlphaFoldDB" id="A0A1W1BN14"/>
<dbReference type="PROSITE" id="PS51898">
    <property type="entry name" value="TYR_RECOMBINASE"/>
    <property type="match status" value="1"/>
</dbReference>
<dbReference type="InterPro" id="IPR002104">
    <property type="entry name" value="Integrase_catalytic"/>
</dbReference>
<gene>
    <name evidence="7" type="ORF">MNB_SM-5-961</name>
</gene>
<dbReference type="PROSITE" id="PS51900">
    <property type="entry name" value="CB"/>
    <property type="match status" value="1"/>
</dbReference>
<evidence type="ECO:0000259" key="6">
    <source>
        <dbReference type="PROSITE" id="PS51900"/>
    </source>
</evidence>
<protein>
    <submittedName>
        <fullName evidence="7">Phage integrase</fullName>
    </submittedName>
</protein>
<dbReference type="Pfam" id="PF14659">
    <property type="entry name" value="Phage_int_SAM_3"/>
    <property type="match status" value="1"/>
</dbReference>
<keyword evidence="4" id="KW-0233">DNA recombination</keyword>
<dbReference type="InterPro" id="IPR010998">
    <property type="entry name" value="Integrase_recombinase_N"/>
</dbReference>
<evidence type="ECO:0000313" key="7">
    <source>
        <dbReference type="EMBL" id="SFV54861.1"/>
    </source>
</evidence>
<evidence type="ECO:0000256" key="3">
    <source>
        <dbReference type="ARBA" id="ARBA00023125"/>
    </source>
</evidence>
<name>A0A1W1BN14_9ZZZZ</name>
<dbReference type="SUPFAM" id="SSF56349">
    <property type="entry name" value="DNA breaking-rejoining enzymes"/>
    <property type="match status" value="1"/>
</dbReference>
<dbReference type="EMBL" id="FPHH01000029">
    <property type="protein sequence ID" value="SFV54861.1"/>
    <property type="molecule type" value="Genomic_DNA"/>
</dbReference>
<dbReference type="GO" id="GO:0006310">
    <property type="term" value="P:DNA recombination"/>
    <property type="evidence" value="ECO:0007669"/>
    <property type="project" value="UniProtKB-KW"/>
</dbReference>
<sequence>MIKFSHYSSLYLEFKEHELKPSTYYKYQNIVSARILPYFQDREINTIKPSDIKKWLYNIEDVGAKSKKHYIGVLSGIFQEALYDDVISKNPVKQIRIPKYEKPTITPFTADEVYRILNHAKNYNYKHYLAIAFYTGMRSGEIIALKKTDIDFHRRLISVSRSRGIFGESTPKTKYSIRQIPIIDSLLPYLQDIYNHHDYDYLFINQYKRPYRDNNVFTYKFWQPSLKELNIEYRRPYNTRHTYATNMLYNQLVSPVQLAQLLGHANTQMVYDVYVNYLEKQFDNFDNSIVVYK</sequence>
<dbReference type="InterPro" id="IPR013762">
    <property type="entry name" value="Integrase-like_cat_sf"/>
</dbReference>
<dbReference type="PANTHER" id="PTHR30349:SF64">
    <property type="entry name" value="PROPHAGE INTEGRASE INTD-RELATED"/>
    <property type="match status" value="1"/>
</dbReference>
<dbReference type="InterPro" id="IPR050090">
    <property type="entry name" value="Tyrosine_recombinase_XerCD"/>
</dbReference>
<keyword evidence="2" id="KW-0229">DNA integration</keyword>
<dbReference type="GO" id="GO:0015074">
    <property type="term" value="P:DNA integration"/>
    <property type="evidence" value="ECO:0007669"/>
    <property type="project" value="UniProtKB-KW"/>
</dbReference>
<evidence type="ECO:0000256" key="2">
    <source>
        <dbReference type="ARBA" id="ARBA00022908"/>
    </source>
</evidence>
<proteinExistence type="inferred from homology"/>